<keyword evidence="12" id="KW-1185">Reference proteome</keyword>
<proteinExistence type="inferred from homology"/>
<evidence type="ECO:0000256" key="2">
    <source>
        <dbReference type="ARBA" id="ARBA00022670"/>
    </source>
</evidence>
<dbReference type="InterPro" id="IPR035070">
    <property type="entry name" value="Streptogrisin_prodomain"/>
</dbReference>
<dbReference type="InterPro" id="IPR001254">
    <property type="entry name" value="Trypsin_dom"/>
</dbReference>
<evidence type="ECO:0000313" key="11">
    <source>
        <dbReference type="EMBL" id="GGX97668.1"/>
    </source>
</evidence>
<reference evidence="12" key="1">
    <citation type="journal article" date="2019" name="Int. J. Syst. Evol. Microbiol.">
        <title>The Global Catalogue of Microorganisms (GCM) 10K type strain sequencing project: providing services to taxonomists for standard genome sequencing and annotation.</title>
        <authorList>
            <consortium name="The Broad Institute Genomics Platform"/>
            <consortium name="The Broad Institute Genome Sequencing Center for Infectious Disease"/>
            <person name="Wu L."/>
            <person name="Ma J."/>
        </authorList>
    </citation>
    <scope>NUCLEOTIDE SEQUENCE [LARGE SCALE GENOMIC DNA]</scope>
    <source>
        <strain evidence="12">JCM 4586</strain>
    </source>
</reference>
<keyword evidence="3 8" id="KW-0732">Signal</keyword>
<keyword evidence="7" id="KW-1015">Disulfide bond</keyword>
<feature type="chain" id="PRO_5046501342" evidence="8">
    <location>
        <begin position="44"/>
        <end position="366"/>
    </location>
</feature>
<feature type="signal peptide" evidence="8">
    <location>
        <begin position="1"/>
        <end position="43"/>
    </location>
</feature>
<accession>A0ABQ2YZN1</accession>
<evidence type="ECO:0000256" key="3">
    <source>
        <dbReference type="ARBA" id="ARBA00022729"/>
    </source>
</evidence>
<dbReference type="PRINTS" id="PR00861">
    <property type="entry name" value="ALYTICPTASE"/>
</dbReference>
<sequence length="366" mass="37274">MKRSCTAPRRIARRHAAPRRTAAAGAAMVALTAAALTLPSAHASAPAPRQLSSPQAAELARQITADLGADTAGSYYDARTGRLVVGVLDQETAARVRFAGAEPRTVRHSAAELASTQRTLKAEAAIPGTAWSVDPRANKVVVTADSTVTGDRQDRLDEVVARLGDKVAVKRTAGKFRPFIAGGDAIWGSGVRCSLGFNVTKGGKPYFLTAGHCGNASQTWSASQGGGQIGVTESSSFPGHDYALVRYTSNVAHPSAVDLYGGGTQDIGKAGEATVGEQVQRSGSTTGVHGGEVTALDVTVNYEEGAVEGMIGTSVCAEPGDSGGALFDGDTALGLTSGGSGDCSSGGETFFQPVPAALQAYGAQLP</sequence>
<dbReference type="PROSITE" id="PS00135">
    <property type="entry name" value="TRYPSIN_SER"/>
    <property type="match status" value="1"/>
</dbReference>
<dbReference type="Gene3D" id="2.40.10.10">
    <property type="entry name" value="Trypsin-like serine proteases"/>
    <property type="match status" value="2"/>
</dbReference>
<evidence type="ECO:0000256" key="1">
    <source>
        <dbReference type="ARBA" id="ARBA00007664"/>
    </source>
</evidence>
<keyword evidence="4" id="KW-0378">Hydrolase</keyword>
<dbReference type="PROSITE" id="PS00134">
    <property type="entry name" value="TRYPSIN_HIS"/>
    <property type="match status" value="1"/>
</dbReference>
<dbReference type="Gene3D" id="3.30.300.50">
    <property type="match status" value="1"/>
</dbReference>
<dbReference type="InterPro" id="IPR009003">
    <property type="entry name" value="Peptidase_S1_PA"/>
</dbReference>
<evidence type="ECO:0000256" key="5">
    <source>
        <dbReference type="ARBA" id="ARBA00022825"/>
    </source>
</evidence>
<dbReference type="InterPro" id="IPR001316">
    <property type="entry name" value="Pept_S1A_streptogrisin"/>
</dbReference>
<keyword evidence="5" id="KW-0720">Serine protease</keyword>
<name>A0ABQ2YZN1_9ACTN</name>
<feature type="domain" description="Peptidase S1A alpha-lytic prodomain" evidence="10">
    <location>
        <begin position="108"/>
        <end position="163"/>
    </location>
</feature>
<evidence type="ECO:0000256" key="7">
    <source>
        <dbReference type="ARBA" id="ARBA00023157"/>
    </source>
</evidence>
<evidence type="ECO:0000313" key="12">
    <source>
        <dbReference type="Proteomes" id="UP000659223"/>
    </source>
</evidence>
<dbReference type="PROSITE" id="PS51318">
    <property type="entry name" value="TAT"/>
    <property type="match status" value="1"/>
</dbReference>
<evidence type="ECO:0000256" key="8">
    <source>
        <dbReference type="SAM" id="SignalP"/>
    </source>
</evidence>
<evidence type="ECO:0000256" key="4">
    <source>
        <dbReference type="ARBA" id="ARBA00022801"/>
    </source>
</evidence>
<dbReference type="SUPFAM" id="SSF50494">
    <property type="entry name" value="Trypsin-like serine proteases"/>
    <property type="match status" value="1"/>
</dbReference>
<keyword evidence="6" id="KW-0865">Zymogen</keyword>
<dbReference type="Proteomes" id="UP000659223">
    <property type="component" value="Unassembled WGS sequence"/>
</dbReference>
<feature type="domain" description="Peptidase S1" evidence="9">
    <location>
        <begin position="206"/>
        <end position="357"/>
    </location>
</feature>
<evidence type="ECO:0000256" key="6">
    <source>
        <dbReference type="ARBA" id="ARBA00023145"/>
    </source>
</evidence>
<dbReference type="InterPro" id="IPR004236">
    <property type="entry name" value="Pept_S1_alpha_lytic"/>
</dbReference>
<evidence type="ECO:0000259" key="9">
    <source>
        <dbReference type="Pfam" id="PF00089"/>
    </source>
</evidence>
<gene>
    <name evidence="11" type="ORF">GCM10010324_49860</name>
</gene>
<dbReference type="EMBL" id="BMUT01000011">
    <property type="protein sequence ID" value="GGX97668.1"/>
    <property type="molecule type" value="Genomic_DNA"/>
</dbReference>
<dbReference type="PIRSF" id="PIRSF001134">
    <property type="entry name" value="Streptogrisin"/>
    <property type="match status" value="1"/>
</dbReference>
<comment type="caution">
    <text evidence="11">The sequence shown here is derived from an EMBL/GenBank/DDBJ whole genome shotgun (WGS) entry which is preliminary data.</text>
</comment>
<dbReference type="GO" id="GO:0006508">
    <property type="term" value="P:proteolysis"/>
    <property type="evidence" value="ECO:0007669"/>
    <property type="project" value="UniProtKB-KW"/>
</dbReference>
<dbReference type="Pfam" id="PF00089">
    <property type="entry name" value="Trypsin"/>
    <property type="match status" value="1"/>
</dbReference>
<dbReference type="GO" id="GO:0008233">
    <property type="term" value="F:peptidase activity"/>
    <property type="evidence" value="ECO:0007669"/>
    <property type="project" value="UniProtKB-KW"/>
</dbReference>
<comment type="similarity">
    <text evidence="1">Belongs to the peptidase S1 family.</text>
</comment>
<dbReference type="InterPro" id="IPR033116">
    <property type="entry name" value="TRYPSIN_SER"/>
</dbReference>
<dbReference type="CDD" id="cd21112">
    <property type="entry name" value="alphaLP-like"/>
    <property type="match status" value="1"/>
</dbReference>
<organism evidence="11 12">
    <name type="scientific">Streptomyces hiroshimensis</name>
    <dbReference type="NCBI Taxonomy" id="66424"/>
    <lineage>
        <taxon>Bacteria</taxon>
        <taxon>Bacillati</taxon>
        <taxon>Actinomycetota</taxon>
        <taxon>Actinomycetes</taxon>
        <taxon>Kitasatosporales</taxon>
        <taxon>Streptomycetaceae</taxon>
        <taxon>Streptomyces</taxon>
    </lineage>
</organism>
<dbReference type="InterPro" id="IPR043504">
    <property type="entry name" value="Peptidase_S1_PA_chymotrypsin"/>
</dbReference>
<dbReference type="Pfam" id="PF02983">
    <property type="entry name" value="Pro_Al_protease"/>
    <property type="match status" value="1"/>
</dbReference>
<evidence type="ECO:0000259" key="10">
    <source>
        <dbReference type="Pfam" id="PF02983"/>
    </source>
</evidence>
<dbReference type="InterPro" id="IPR018114">
    <property type="entry name" value="TRYPSIN_HIS"/>
</dbReference>
<keyword evidence="2 11" id="KW-0645">Protease</keyword>
<protein>
    <submittedName>
        <fullName evidence="11">Serine protease</fullName>
    </submittedName>
</protein>
<dbReference type="InterPro" id="IPR006311">
    <property type="entry name" value="TAT_signal"/>
</dbReference>